<evidence type="ECO:0000313" key="1">
    <source>
        <dbReference type="EMBL" id="GFD17338.1"/>
    </source>
</evidence>
<feature type="non-terminal residue" evidence="1">
    <location>
        <position position="1"/>
    </location>
</feature>
<sequence>VPQLLDVVEVGNARHDELFLIHPDFGEVLGVARRGHAVHVAAVIHAIERGADGEDGEVGEFLDQPRPEVERVGHALLHKHRLGFREQIPGHDDVGAAHDEVVLVAEHPVFEVVAQAVGGQVLVGLFLDVALHDGRFQQLIANQPLIKAPHPAVVVELAEIRLVLILKQLRDAVHL</sequence>
<name>A0A699U7X4_TANCI</name>
<dbReference type="AlphaFoldDB" id="A0A699U7X4"/>
<accession>A0A699U7X4</accession>
<organism evidence="1">
    <name type="scientific">Tanacetum cinerariifolium</name>
    <name type="common">Dalmatian daisy</name>
    <name type="synonym">Chrysanthemum cinerariifolium</name>
    <dbReference type="NCBI Taxonomy" id="118510"/>
    <lineage>
        <taxon>Eukaryota</taxon>
        <taxon>Viridiplantae</taxon>
        <taxon>Streptophyta</taxon>
        <taxon>Embryophyta</taxon>
        <taxon>Tracheophyta</taxon>
        <taxon>Spermatophyta</taxon>
        <taxon>Magnoliopsida</taxon>
        <taxon>eudicotyledons</taxon>
        <taxon>Gunneridae</taxon>
        <taxon>Pentapetalae</taxon>
        <taxon>asterids</taxon>
        <taxon>campanulids</taxon>
        <taxon>Asterales</taxon>
        <taxon>Asteraceae</taxon>
        <taxon>Asteroideae</taxon>
        <taxon>Anthemideae</taxon>
        <taxon>Anthemidinae</taxon>
        <taxon>Tanacetum</taxon>
    </lineage>
</organism>
<proteinExistence type="predicted"/>
<dbReference type="EMBL" id="BKCJ011299539">
    <property type="protein sequence ID" value="GFD17338.1"/>
    <property type="molecule type" value="Genomic_DNA"/>
</dbReference>
<reference evidence="1" key="1">
    <citation type="journal article" date="2019" name="Sci. Rep.">
        <title>Draft genome of Tanacetum cinerariifolium, the natural source of mosquito coil.</title>
        <authorList>
            <person name="Yamashiro T."/>
            <person name="Shiraishi A."/>
            <person name="Satake H."/>
            <person name="Nakayama K."/>
        </authorList>
    </citation>
    <scope>NUCLEOTIDE SEQUENCE</scope>
</reference>
<protein>
    <submittedName>
        <fullName evidence="1">Uncharacterized protein</fullName>
    </submittedName>
</protein>
<gene>
    <name evidence="1" type="ORF">Tci_889307</name>
</gene>
<comment type="caution">
    <text evidence="1">The sequence shown here is derived from an EMBL/GenBank/DDBJ whole genome shotgun (WGS) entry which is preliminary data.</text>
</comment>
<feature type="non-terminal residue" evidence="1">
    <location>
        <position position="175"/>
    </location>
</feature>